<dbReference type="GO" id="GO:0071028">
    <property type="term" value="P:nuclear mRNA surveillance"/>
    <property type="evidence" value="ECO:0007669"/>
    <property type="project" value="TreeGrafter"/>
</dbReference>
<dbReference type="InterPro" id="IPR050080">
    <property type="entry name" value="RNase_PH"/>
</dbReference>
<keyword evidence="5" id="KW-0698">rRNA processing</keyword>
<dbReference type="GO" id="GO:0016075">
    <property type="term" value="P:rRNA catabolic process"/>
    <property type="evidence" value="ECO:0007669"/>
    <property type="project" value="TreeGrafter"/>
</dbReference>
<keyword evidence="8" id="KW-0539">Nucleus</keyword>
<keyword evidence="6" id="KW-0271">Exosome</keyword>
<dbReference type="RefSeq" id="XP_020827425.1">
    <property type="nucleotide sequence ID" value="XM_020971766.1"/>
</dbReference>
<proteinExistence type="inferred from homology"/>
<dbReference type="GO" id="GO:0006364">
    <property type="term" value="P:rRNA processing"/>
    <property type="evidence" value="ECO:0007669"/>
    <property type="project" value="UniProtKB-KW"/>
</dbReference>
<keyword evidence="4" id="KW-0963">Cytoplasm</keyword>
<evidence type="ECO:0000256" key="3">
    <source>
        <dbReference type="ARBA" id="ARBA00006678"/>
    </source>
</evidence>
<dbReference type="OMA" id="CKFLPHI"/>
<dbReference type="GO" id="GO:0000176">
    <property type="term" value="C:nuclear exosome (RNase complex)"/>
    <property type="evidence" value="ECO:0007669"/>
    <property type="project" value="TreeGrafter"/>
</dbReference>
<comment type="similarity">
    <text evidence="3">Belongs to the RNase PH family.</text>
</comment>
<dbReference type="PANTHER" id="PTHR11953">
    <property type="entry name" value="EXOSOME COMPLEX COMPONENT"/>
    <property type="match status" value="1"/>
</dbReference>
<gene>
    <name evidence="12" type="primary">LOC110197724</name>
</gene>
<name>A0A6P5IZA2_PHACI</name>
<evidence type="ECO:0000256" key="8">
    <source>
        <dbReference type="ARBA" id="ARBA00023242"/>
    </source>
</evidence>
<keyword evidence="11" id="KW-1185">Reference proteome</keyword>
<dbReference type="SUPFAM" id="SSF54211">
    <property type="entry name" value="Ribosomal protein S5 domain 2-like"/>
    <property type="match status" value="1"/>
</dbReference>
<dbReference type="KEGG" id="pcw:110197724"/>
<dbReference type="CDD" id="cd11371">
    <property type="entry name" value="RNase_PH_MTR3"/>
    <property type="match status" value="1"/>
</dbReference>
<dbReference type="Proteomes" id="UP000515140">
    <property type="component" value="Unplaced"/>
</dbReference>
<dbReference type="InParanoid" id="A0A6P5IZA2"/>
<protein>
    <submittedName>
        <fullName evidence="12">Exosome complex component MTR3-like</fullName>
    </submittedName>
</protein>
<comment type="subcellular location">
    <subcellularLocation>
        <location evidence="2">Cytoplasm</location>
    </subcellularLocation>
    <subcellularLocation>
        <location evidence="1">Nucleus</location>
    </subcellularLocation>
</comment>
<dbReference type="GO" id="GO:0005730">
    <property type="term" value="C:nucleolus"/>
    <property type="evidence" value="ECO:0007669"/>
    <property type="project" value="TreeGrafter"/>
</dbReference>
<evidence type="ECO:0000313" key="11">
    <source>
        <dbReference type="Proteomes" id="UP000515140"/>
    </source>
</evidence>
<evidence type="ECO:0000256" key="2">
    <source>
        <dbReference type="ARBA" id="ARBA00004496"/>
    </source>
</evidence>
<feature type="region of interest" description="Disordered" evidence="9">
    <location>
        <begin position="1"/>
        <end position="22"/>
    </location>
</feature>
<dbReference type="AlphaFoldDB" id="A0A6P5IZA2"/>
<dbReference type="GO" id="GO:0000177">
    <property type="term" value="C:cytoplasmic exosome (RNase complex)"/>
    <property type="evidence" value="ECO:0007669"/>
    <property type="project" value="TreeGrafter"/>
</dbReference>
<organism evidence="11 12">
    <name type="scientific">Phascolarctos cinereus</name>
    <name type="common">Koala</name>
    <dbReference type="NCBI Taxonomy" id="38626"/>
    <lineage>
        <taxon>Eukaryota</taxon>
        <taxon>Metazoa</taxon>
        <taxon>Chordata</taxon>
        <taxon>Craniata</taxon>
        <taxon>Vertebrata</taxon>
        <taxon>Euteleostomi</taxon>
        <taxon>Mammalia</taxon>
        <taxon>Metatheria</taxon>
        <taxon>Diprotodontia</taxon>
        <taxon>Phascolarctidae</taxon>
        <taxon>Phascolarctos</taxon>
    </lineage>
</organism>
<accession>A0A6P5IZA2</accession>
<evidence type="ECO:0000256" key="7">
    <source>
        <dbReference type="ARBA" id="ARBA00022884"/>
    </source>
</evidence>
<dbReference type="GO" id="GO:0034475">
    <property type="term" value="P:U4 snRNA 3'-end processing"/>
    <property type="evidence" value="ECO:0007669"/>
    <property type="project" value="TreeGrafter"/>
</dbReference>
<evidence type="ECO:0000259" key="10">
    <source>
        <dbReference type="Pfam" id="PF01138"/>
    </source>
</evidence>
<evidence type="ECO:0000256" key="1">
    <source>
        <dbReference type="ARBA" id="ARBA00004123"/>
    </source>
</evidence>
<dbReference type="Pfam" id="PF01138">
    <property type="entry name" value="RNase_PH"/>
    <property type="match status" value="1"/>
</dbReference>
<dbReference type="SUPFAM" id="SSF55666">
    <property type="entry name" value="Ribonuclease PH domain 2-like"/>
    <property type="match status" value="1"/>
</dbReference>
<dbReference type="InterPro" id="IPR036345">
    <property type="entry name" value="ExoRNase_PH_dom2_sf"/>
</dbReference>
<dbReference type="PANTHER" id="PTHR11953:SF2">
    <property type="entry name" value="EXOSOME COMPLEX COMPONENT MTR3"/>
    <property type="match status" value="1"/>
</dbReference>
<dbReference type="Gene3D" id="3.30.230.70">
    <property type="entry name" value="GHMP Kinase, N-terminal domain"/>
    <property type="match status" value="1"/>
</dbReference>
<evidence type="ECO:0000256" key="9">
    <source>
        <dbReference type="SAM" id="MobiDB-lite"/>
    </source>
</evidence>
<evidence type="ECO:0000256" key="4">
    <source>
        <dbReference type="ARBA" id="ARBA00022490"/>
    </source>
</evidence>
<dbReference type="InterPro" id="IPR001247">
    <property type="entry name" value="ExoRNase_PH_dom1"/>
</dbReference>
<evidence type="ECO:0000313" key="12">
    <source>
        <dbReference type="RefSeq" id="XP_020827425.1"/>
    </source>
</evidence>
<evidence type="ECO:0000256" key="6">
    <source>
        <dbReference type="ARBA" id="ARBA00022835"/>
    </source>
</evidence>
<dbReference type="GeneID" id="110197724"/>
<dbReference type="GO" id="GO:0071051">
    <property type="term" value="P:poly(A)-dependent snoRNA 3'-end processing"/>
    <property type="evidence" value="ECO:0007669"/>
    <property type="project" value="TreeGrafter"/>
</dbReference>
<feature type="domain" description="Exoribonuclease phosphorolytic" evidence="10">
    <location>
        <begin position="44"/>
        <end position="171"/>
    </location>
</feature>
<dbReference type="GO" id="GO:0003723">
    <property type="term" value="F:RNA binding"/>
    <property type="evidence" value="ECO:0007669"/>
    <property type="project" value="UniProtKB-KW"/>
</dbReference>
<keyword evidence="7" id="KW-0694">RNA-binding</keyword>
<dbReference type="InterPro" id="IPR020568">
    <property type="entry name" value="Ribosomal_Su5_D2-typ_SF"/>
</dbReference>
<dbReference type="InterPro" id="IPR027408">
    <property type="entry name" value="PNPase/RNase_PH_dom_sf"/>
</dbReference>
<sequence>MPGDHRRIRGPEKSQSPILYAPPDQALKVYTGEYIPTRDPRRQQPVYVRAGHLSQATGSAYLESGDTKLVVSVQGPRQAKCGEPPIGLEGRLVCDFRRAPFSTPGPRRSPSNSNEKELSLALQEALVPAVQLQRYPRILLEVSLLVLQDGGSALGAGITAASVALADAGIEMFDLVAGCGLALPPGANSAWLLDPVLYEEQQAAIGLTVALMPASNPVSGLLGGGEGCDSDRWAEGIRLGMEGCQHLYPTMQKCLEGATRRRRSRNPSPSPSPEGGRAMPGGSAASHSAGKVIGQFRGTNASSPLLLTLAVSLFTNLTLRKGSQKISSFPPSFTYHCLILF</sequence>
<evidence type="ECO:0000256" key="5">
    <source>
        <dbReference type="ARBA" id="ARBA00022552"/>
    </source>
</evidence>
<feature type="region of interest" description="Disordered" evidence="9">
    <location>
        <begin position="256"/>
        <end position="287"/>
    </location>
</feature>
<reference evidence="12" key="1">
    <citation type="submission" date="2025-08" db="UniProtKB">
        <authorList>
            <consortium name="RefSeq"/>
        </authorList>
    </citation>
    <scope>IDENTIFICATION</scope>
    <source>
        <tissue evidence="12">Spleen</tissue>
    </source>
</reference>